<dbReference type="InterPro" id="IPR005467">
    <property type="entry name" value="His_kinase_dom"/>
</dbReference>
<keyword evidence="3" id="KW-0597">Phosphoprotein</keyword>
<name>A0A098SEH1_9BACT</name>
<dbReference type="Pfam" id="PF07730">
    <property type="entry name" value="HisKA_3"/>
    <property type="match status" value="1"/>
</dbReference>
<keyword evidence="13" id="KW-1185">Reference proteome</keyword>
<proteinExistence type="predicted"/>
<comment type="caution">
    <text evidence="12">The sequence shown here is derived from an EMBL/GenBank/DDBJ whole genome shotgun (WGS) entry which is preliminary data.</text>
</comment>
<dbReference type="InterPro" id="IPR019734">
    <property type="entry name" value="TPR_rpt"/>
</dbReference>
<dbReference type="CDD" id="cd16917">
    <property type="entry name" value="HATPase_UhpB-NarQ-NarX-like"/>
    <property type="match status" value="1"/>
</dbReference>
<dbReference type="InterPro" id="IPR011990">
    <property type="entry name" value="TPR-like_helical_dom_sf"/>
</dbReference>
<dbReference type="PANTHER" id="PTHR24421">
    <property type="entry name" value="NITRATE/NITRITE SENSOR PROTEIN NARX-RELATED"/>
    <property type="match status" value="1"/>
</dbReference>
<keyword evidence="7" id="KW-0067">ATP-binding</keyword>
<dbReference type="GO" id="GO:0005524">
    <property type="term" value="F:ATP binding"/>
    <property type="evidence" value="ECO:0007669"/>
    <property type="project" value="UniProtKB-KW"/>
</dbReference>
<evidence type="ECO:0000313" key="12">
    <source>
        <dbReference type="EMBL" id="KGE89342.1"/>
    </source>
</evidence>
<feature type="chain" id="PRO_5001940262" description="histidine kinase" evidence="10">
    <location>
        <begin position="22"/>
        <end position="656"/>
    </location>
</feature>
<feature type="domain" description="Histidine kinase" evidence="11">
    <location>
        <begin position="459"/>
        <end position="649"/>
    </location>
</feature>
<dbReference type="InterPro" id="IPR011712">
    <property type="entry name" value="Sig_transdc_His_kin_sub3_dim/P"/>
</dbReference>
<dbReference type="Pfam" id="PF02518">
    <property type="entry name" value="HATPase_c"/>
    <property type="match status" value="1"/>
</dbReference>
<keyword evidence="5" id="KW-0547">Nucleotide-binding</keyword>
<evidence type="ECO:0000256" key="8">
    <source>
        <dbReference type="ARBA" id="ARBA00023012"/>
    </source>
</evidence>
<dbReference type="InterPro" id="IPR050482">
    <property type="entry name" value="Sensor_HK_TwoCompSys"/>
</dbReference>
<gene>
    <name evidence="12" type="ORF">IX84_03200</name>
</gene>
<keyword evidence="9" id="KW-0812">Transmembrane</keyword>
<dbReference type="SUPFAM" id="SSF55874">
    <property type="entry name" value="ATPase domain of HSP90 chaperone/DNA topoisomerase II/histidine kinase"/>
    <property type="match status" value="1"/>
</dbReference>
<dbReference type="OrthoDB" id="9760839at2"/>
<evidence type="ECO:0000256" key="4">
    <source>
        <dbReference type="ARBA" id="ARBA00022679"/>
    </source>
</evidence>
<reference evidence="12 13" key="1">
    <citation type="journal article" date="2014" name="Int. J. Syst. Evol. Microbiol.">
        <title>Phaeodactylibacter xiamenensis gen. nov., sp. nov., a member of the family Saprospiraceae isolated from the marine alga Phaeodactylum tricornutum.</title>
        <authorList>
            <person name="Chen Z.Jr."/>
            <person name="Lei X."/>
            <person name="Lai Q."/>
            <person name="Li Y."/>
            <person name="Zhang B."/>
            <person name="Zhang J."/>
            <person name="Zhang H."/>
            <person name="Yang L."/>
            <person name="Zheng W."/>
            <person name="Tian Y."/>
            <person name="Yu Z."/>
            <person name="Xu H.Jr."/>
            <person name="Zheng T."/>
        </authorList>
    </citation>
    <scope>NUCLEOTIDE SEQUENCE [LARGE SCALE GENOMIC DNA]</scope>
    <source>
        <strain evidence="12 13">KD52</strain>
    </source>
</reference>
<protein>
    <recommendedName>
        <fullName evidence="2">histidine kinase</fullName>
        <ecNumber evidence="2">2.7.13.3</ecNumber>
    </recommendedName>
</protein>
<dbReference type="PROSITE" id="PS50109">
    <property type="entry name" value="HIS_KIN"/>
    <property type="match status" value="1"/>
</dbReference>
<evidence type="ECO:0000256" key="7">
    <source>
        <dbReference type="ARBA" id="ARBA00022840"/>
    </source>
</evidence>
<dbReference type="GO" id="GO:0046983">
    <property type="term" value="F:protein dimerization activity"/>
    <property type="evidence" value="ECO:0007669"/>
    <property type="project" value="InterPro"/>
</dbReference>
<dbReference type="STRING" id="1524460.IX84_03200"/>
<dbReference type="SUPFAM" id="SSF48452">
    <property type="entry name" value="TPR-like"/>
    <property type="match status" value="2"/>
</dbReference>
<sequence>MRNLFFLFVLLNLGYAGLAQSDAAALHNQLQAATADSVRLQLMLELSNYYRLRQPDSSLLYARQSEALAQQLKNHSGEIRALLIRGMLGHRQGREAAAVALFHQAARLAATNGKRALLGSARQNLALVYKRTGRQDSAFYYFTAAEQDFTEGGNTYENWQVYFGLSELYEGQGQSREAEAYLVKALEVAQSGDSRMDQGFVLYHLAEKYFMDDRFADFARVQQQWEALQQDNHSAAEILEHPGHYSMARLFLTDDTATLARIDRAYEHYLTGGNLFMAGWSQENRGQYFEQNQQPAAALQAYEKALRHYKAAGAHLRRGMVQQRLYQLYKARGETAAALTALEQFRQLSDSLNTAEAEAHLRELQVAYETDKKEQALRIQNLKIRQKTQQRNGLIGLVALLVLLGVSIGFGLVFRLRTQQRLAAQSAQLQEQRIQQLEQQQKILAFDAMLDGQEQERARIAQDLHDGLGGLLTSVKAHFGQYANGGLSNELKAKTQALIDESCVEVRRISHNLMPRSLALYGLKGAVEDLAGQLRQSGLRVDLEIRGDLTTIPERQQVTLYRMLQEGTNNILRHAQAQSVLLQILLHADQLTVILEDDGRGFNPAEYSSAETLGLKGLHSRAQFLQGTLDVDSVPREGTTITFQMPVAQPLKPAVL</sequence>
<organism evidence="12 13">
    <name type="scientific">Phaeodactylibacter xiamenensis</name>
    <dbReference type="NCBI Taxonomy" id="1524460"/>
    <lineage>
        <taxon>Bacteria</taxon>
        <taxon>Pseudomonadati</taxon>
        <taxon>Bacteroidota</taxon>
        <taxon>Saprospiria</taxon>
        <taxon>Saprospirales</taxon>
        <taxon>Haliscomenobacteraceae</taxon>
        <taxon>Phaeodactylibacter</taxon>
    </lineage>
</organism>
<dbReference type="SMART" id="SM00028">
    <property type="entry name" value="TPR"/>
    <property type="match status" value="3"/>
</dbReference>
<evidence type="ECO:0000256" key="9">
    <source>
        <dbReference type="SAM" id="Phobius"/>
    </source>
</evidence>
<feature type="signal peptide" evidence="10">
    <location>
        <begin position="1"/>
        <end position="21"/>
    </location>
</feature>
<dbReference type="InterPro" id="IPR036890">
    <property type="entry name" value="HATPase_C_sf"/>
</dbReference>
<evidence type="ECO:0000256" key="2">
    <source>
        <dbReference type="ARBA" id="ARBA00012438"/>
    </source>
</evidence>
<keyword evidence="4" id="KW-0808">Transferase</keyword>
<dbReference type="EC" id="2.7.13.3" evidence="2"/>
<dbReference type="Gene3D" id="1.20.5.1930">
    <property type="match status" value="1"/>
</dbReference>
<comment type="catalytic activity">
    <reaction evidence="1">
        <text>ATP + protein L-histidine = ADP + protein N-phospho-L-histidine.</text>
        <dbReference type="EC" id="2.7.13.3"/>
    </reaction>
</comment>
<dbReference type="Pfam" id="PF13181">
    <property type="entry name" value="TPR_8"/>
    <property type="match status" value="1"/>
</dbReference>
<keyword evidence="9" id="KW-1133">Transmembrane helix</keyword>
<dbReference type="EMBL" id="JPOS01000010">
    <property type="protein sequence ID" value="KGE89342.1"/>
    <property type="molecule type" value="Genomic_DNA"/>
</dbReference>
<evidence type="ECO:0000256" key="10">
    <source>
        <dbReference type="SAM" id="SignalP"/>
    </source>
</evidence>
<evidence type="ECO:0000256" key="1">
    <source>
        <dbReference type="ARBA" id="ARBA00000085"/>
    </source>
</evidence>
<dbReference type="SMART" id="SM00387">
    <property type="entry name" value="HATPase_c"/>
    <property type="match status" value="1"/>
</dbReference>
<dbReference type="Gene3D" id="3.30.565.10">
    <property type="entry name" value="Histidine kinase-like ATPase, C-terminal domain"/>
    <property type="match status" value="1"/>
</dbReference>
<keyword evidence="9" id="KW-0472">Membrane</keyword>
<dbReference type="GO" id="GO:0016020">
    <property type="term" value="C:membrane"/>
    <property type="evidence" value="ECO:0007669"/>
    <property type="project" value="InterPro"/>
</dbReference>
<evidence type="ECO:0000256" key="6">
    <source>
        <dbReference type="ARBA" id="ARBA00022777"/>
    </source>
</evidence>
<dbReference type="Gene3D" id="1.25.40.10">
    <property type="entry name" value="Tetratricopeptide repeat domain"/>
    <property type="match status" value="1"/>
</dbReference>
<keyword evidence="8" id="KW-0902">Two-component regulatory system</keyword>
<evidence type="ECO:0000256" key="3">
    <source>
        <dbReference type="ARBA" id="ARBA00022553"/>
    </source>
</evidence>
<evidence type="ECO:0000259" key="11">
    <source>
        <dbReference type="PROSITE" id="PS50109"/>
    </source>
</evidence>
<feature type="transmembrane region" description="Helical" evidence="9">
    <location>
        <begin position="393"/>
        <end position="414"/>
    </location>
</feature>
<evidence type="ECO:0000256" key="5">
    <source>
        <dbReference type="ARBA" id="ARBA00022741"/>
    </source>
</evidence>
<evidence type="ECO:0000313" key="13">
    <source>
        <dbReference type="Proteomes" id="UP000029736"/>
    </source>
</evidence>
<accession>A0A098SEH1</accession>
<dbReference type="Proteomes" id="UP000029736">
    <property type="component" value="Unassembled WGS sequence"/>
</dbReference>
<dbReference type="RefSeq" id="WP_044216450.1">
    <property type="nucleotide sequence ID" value="NZ_JBKAGJ010000024.1"/>
</dbReference>
<dbReference type="AlphaFoldDB" id="A0A098SEH1"/>
<keyword evidence="10" id="KW-0732">Signal</keyword>
<dbReference type="PANTHER" id="PTHR24421:SF10">
    <property type="entry name" value="NITRATE_NITRITE SENSOR PROTEIN NARQ"/>
    <property type="match status" value="1"/>
</dbReference>
<dbReference type="InterPro" id="IPR003594">
    <property type="entry name" value="HATPase_dom"/>
</dbReference>
<dbReference type="GO" id="GO:0000155">
    <property type="term" value="F:phosphorelay sensor kinase activity"/>
    <property type="evidence" value="ECO:0007669"/>
    <property type="project" value="InterPro"/>
</dbReference>
<keyword evidence="6" id="KW-0418">Kinase</keyword>